<dbReference type="InterPro" id="IPR042001">
    <property type="entry name" value="Sortase_F"/>
</dbReference>
<dbReference type="Gene3D" id="2.40.260.10">
    <property type="entry name" value="Sortase"/>
    <property type="match status" value="1"/>
</dbReference>
<evidence type="ECO:0000313" key="2">
    <source>
        <dbReference type="EMBL" id="GAA4734035.1"/>
    </source>
</evidence>
<sequence length="210" mass="22832">MTRGRLHRNIRAVLVHGVVLGVAIAASATTPWVVSAHADTTRARAQCTSVDHGFRPTTIAVEGVLRATKVLARGQDRNGVPQPPPLTARGKWQLAWDKAAGVRPGDDRGVVRFTAHTYPYDNPPPALGNLLLKRLRTGARLTVSGAGGEQMCYRVTRRQQVRADAFVSGYYDTVGKPRLAILVCSGKRRGPGDWTHRTIWYAVPVPAADK</sequence>
<gene>
    <name evidence="2" type="ORF">GCM10023350_17020</name>
</gene>
<evidence type="ECO:0000256" key="1">
    <source>
        <dbReference type="SAM" id="SignalP"/>
    </source>
</evidence>
<dbReference type="RefSeq" id="WP_345526330.1">
    <property type="nucleotide sequence ID" value="NZ_BAABKN010000011.1"/>
</dbReference>
<reference evidence="3" key="1">
    <citation type="journal article" date="2019" name="Int. J. Syst. Evol. Microbiol.">
        <title>The Global Catalogue of Microorganisms (GCM) 10K type strain sequencing project: providing services to taxonomists for standard genome sequencing and annotation.</title>
        <authorList>
            <consortium name="The Broad Institute Genomics Platform"/>
            <consortium name="The Broad Institute Genome Sequencing Center for Infectious Disease"/>
            <person name="Wu L."/>
            <person name="Ma J."/>
        </authorList>
    </citation>
    <scope>NUCLEOTIDE SEQUENCE [LARGE SCALE GENOMIC DNA]</scope>
    <source>
        <strain evidence="3">JCM 18532</strain>
    </source>
</reference>
<accession>A0ABP8YQM3</accession>
<proteinExistence type="predicted"/>
<evidence type="ECO:0008006" key="4">
    <source>
        <dbReference type="Google" id="ProtNLM"/>
    </source>
</evidence>
<protein>
    <recommendedName>
        <fullName evidence="4">Class F sortase</fullName>
    </recommendedName>
</protein>
<name>A0ABP8YQM3_9ACTN</name>
<comment type="caution">
    <text evidence="2">The sequence shown here is derived from an EMBL/GenBank/DDBJ whole genome shotgun (WGS) entry which is preliminary data.</text>
</comment>
<feature type="signal peptide" evidence="1">
    <location>
        <begin position="1"/>
        <end position="28"/>
    </location>
</feature>
<feature type="chain" id="PRO_5045713906" description="Class F sortase" evidence="1">
    <location>
        <begin position="29"/>
        <end position="210"/>
    </location>
</feature>
<organism evidence="2 3">
    <name type="scientific">Nocardioides endophyticus</name>
    <dbReference type="NCBI Taxonomy" id="1353775"/>
    <lineage>
        <taxon>Bacteria</taxon>
        <taxon>Bacillati</taxon>
        <taxon>Actinomycetota</taxon>
        <taxon>Actinomycetes</taxon>
        <taxon>Propionibacteriales</taxon>
        <taxon>Nocardioidaceae</taxon>
        <taxon>Nocardioides</taxon>
    </lineage>
</organism>
<dbReference type="CDD" id="cd05829">
    <property type="entry name" value="Sortase_F"/>
    <property type="match status" value="1"/>
</dbReference>
<keyword evidence="3" id="KW-1185">Reference proteome</keyword>
<dbReference type="InterPro" id="IPR023365">
    <property type="entry name" value="Sortase_dom-sf"/>
</dbReference>
<evidence type="ECO:0000313" key="3">
    <source>
        <dbReference type="Proteomes" id="UP001499882"/>
    </source>
</evidence>
<keyword evidence="1" id="KW-0732">Signal</keyword>
<dbReference type="Proteomes" id="UP001499882">
    <property type="component" value="Unassembled WGS sequence"/>
</dbReference>
<dbReference type="EMBL" id="BAABKN010000011">
    <property type="protein sequence ID" value="GAA4734035.1"/>
    <property type="molecule type" value="Genomic_DNA"/>
</dbReference>